<comment type="caution">
    <text evidence="1">The sequence shown here is derived from an EMBL/GenBank/DDBJ whole genome shotgun (WGS) entry which is preliminary data.</text>
</comment>
<dbReference type="AlphaFoldDB" id="X1R5V9"/>
<feature type="non-terminal residue" evidence="1">
    <location>
        <position position="1"/>
    </location>
</feature>
<sequence>RFRGNDLDTNLIWWDKKGNGMNPNEIIERQVDPIGGGLGLKDTKVHIEKI</sequence>
<organism evidence="1">
    <name type="scientific">marine sediment metagenome</name>
    <dbReference type="NCBI Taxonomy" id="412755"/>
    <lineage>
        <taxon>unclassified sequences</taxon>
        <taxon>metagenomes</taxon>
        <taxon>ecological metagenomes</taxon>
    </lineage>
</organism>
<dbReference type="EMBL" id="BARW01010410">
    <property type="protein sequence ID" value="GAI75933.1"/>
    <property type="molecule type" value="Genomic_DNA"/>
</dbReference>
<proteinExistence type="predicted"/>
<gene>
    <name evidence="1" type="ORF">S12H4_20511</name>
</gene>
<protein>
    <submittedName>
        <fullName evidence="1">Uncharacterized protein</fullName>
    </submittedName>
</protein>
<accession>X1R5V9</accession>
<name>X1R5V9_9ZZZZ</name>
<reference evidence="1" key="1">
    <citation type="journal article" date="2014" name="Front. Microbiol.">
        <title>High frequency of phylogenetically diverse reductive dehalogenase-homologous genes in deep subseafloor sedimentary metagenomes.</title>
        <authorList>
            <person name="Kawai M."/>
            <person name="Futagami T."/>
            <person name="Toyoda A."/>
            <person name="Takaki Y."/>
            <person name="Nishi S."/>
            <person name="Hori S."/>
            <person name="Arai W."/>
            <person name="Tsubouchi T."/>
            <person name="Morono Y."/>
            <person name="Uchiyama I."/>
            <person name="Ito T."/>
            <person name="Fujiyama A."/>
            <person name="Inagaki F."/>
            <person name="Takami H."/>
        </authorList>
    </citation>
    <scope>NUCLEOTIDE SEQUENCE</scope>
    <source>
        <strain evidence="1">Expedition CK06-06</strain>
    </source>
</reference>
<evidence type="ECO:0000313" key="1">
    <source>
        <dbReference type="EMBL" id="GAI75933.1"/>
    </source>
</evidence>